<dbReference type="Gene3D" id="1.10.287.110">
    <property type="entry name" value="DnaJ domain"/>
    <property type="match status" value="1"/>
</dbReference>
<name>A0A2Z4FHJ2_9DELT</name>
<dbReference type="InterPro" id="IPR019734">
    <property type="entry name" value="TPR_rpt"/>
</dbReference>
<dbReference type="KEGG" id="bsed:DN745_02265"/>
<organism evidence="1 2">
    <name type="scientific">Bradymonas sediminis</name>
    <dbReference type="NCBI Taxonomy" id="1548548"/>
    <lineage>
        <taxon>Bacteria</taxon>
        <taxon>Deltaproteobacteria</taxon>
        <taxon>Bradymonadales</taxon>
        <taxon>Bradymonadaceae</taxon>
        <taxon>Bradymonas</taxon>
    </lineage>
</organism>
<protein>
    <submittedName>
        <fullName evidence="1">Uncharacterized protein</fullName>
    </submittedName>
</protein>
<dbReference type="PROSITE" id="PS50005">
    <property type="entry name" value="TPR"/>
    <property type="match status" value="1"/>
</dbReference>
<accession>A0A2Z4FHJ2</accession>
<reference evidence="1 2" key="1">
    <citation type="submission" date="2018-06" db="EMBL/GenBank/DDBJ databases">
        <title>Lujinxingia sediminis gen. nov. sp. nov., a new facultative anaerobic member of the class Deltaproteobacteria, and proposal of Lujinxingaceae fam. nov.</title>
        <authorList>
            <person name="Guo L.-Y."/>
            <person name="Li C.-M."/>
            <person name="Wang S."/>
            <person name="Du Z.-J."/>
        </authorList>
    </citation>
    <scope>NUCLEOTIDE SEQUENCE [LARGE SCALE GENOMIC DNA]</scope>
    <source>
        <strain evidence="1 2">FA350</strain>
    </source>
</reference>
<sequence length="570" mass="63656">MSNNDEETVEQRLRELRWDDDEETKVLEEDSLSDLRNFRAPGVELGSPSPEGEAHNPWAQRSDATLDFDSASWTGIDPVSDVVHPARRDNPTTLEVEVGEEQLAALRDERRARLKQLDAGARRAPTPRPAPPSQITPSVKKRTIREQAPSVTTGSHDLLTGEAAAYRHWNLKETSLAGILLSLVGVSEPAVLELHSGKSRAQLLISAGQLLEVRLLPCSAQHSLCTSLAKKGRVTPAQAASVRQYAMKHGVSEASALLKAGNLLPATTIRAAARARRRHLISRLLQAQLVEASAYHIESLPEGAHVAPIPLVGILFERVRAYYDTAQPSVRAKAEQRYLGMHLKRKHNFAFSINHLEVSVNERQLLDRVLTRERPYDRVVHNSPTSRDATLSILAGLDAVGVLRVTTPGLSEHESSNSEEELVRASMRIDAMESRLKAENYFDILEVHWSSYDAEISRAYQELSAYFELIKQPLGLDAAQRARLGAIRGKLDRIYAVLRDPIRRAEYRRTLVPTANIRRAARKFDMLGAAAFRKRQFHSALDYYQRLLSLEPNNKSISRLLPVLLSRTTT</sequence>
<evidence type="ECO:0000313" key="2">
    <source>
        <dbReference type="Proteomes" id="UP000249799"/>
    </source>
</evidence>
<dbReference type="EMBL" id="CP030032">
    <property type="protein sequence ID" value="AWV88225.1"/>
    <property type="molecule type" value="Genomic_DNA"/>
</dbReference>
<dbReference type="OrthoDB" id="10009218at2"/>
<dbReference type="SUPFAM" id="SSF46565">
    <property type="entry name" value="Chaperone J-domain"/>
    <property type="match status" value="1"/>
</dbReference>
<dbReference type="RefSeq" id="WP_111331789.1">
    <property type="nucleotide sequence ID" value="NZ_CP030032.1"/>
</dbReference>
<keyword evidence="2" id="KW-1185">Reference proteome</keyword>
<dbReference type="AlphaFoldDB" id="A0A2Z4FHJ2"/>
<proteinExistence type="predicted"/>
<gene>
    <name evidence="1" type="ORF">DN745_02265</name>
</gene>
<dbReference type="InterPro" id="IPR036869">
    <property type="entry name" value="J_dom_sf"/>
</dbReference>
<dbReference type="Proteomes" id="UP000249799">
    <property type="component" value="Chromosome"/>
</dbReference>
<evidence type="ECO:0000313" key="1">
    <source>
        <dbReference type="EMBL" id="AWV88225.1"/>
    </source>
</evidence>